<comment type="caution">
    <text evidence="6">The sequence shown here is derived from an EMBL/GenBank/DDBJ whole genome shotgun (WGS) entry which is preliminary data.</text>
</comment>
<evidence type="ECO:0000259" key="4">
    <source>
        <dbReference type="Pfam" id="PF00561"/>
    </source>
</evidence>
<gene>
    <name evidence="6" type="ORF">GCG54_00001308</name>
</gene>
<dbReference type="InterPro" id="IPR029058">
    <property type="entry name" value="AB_hydrolase_fold"/>
</dbReference>
<evidence type="ECO:0000256" key="1">
    <source>
        <dbReference type="ARBA" id="ARBA00010088"/>
    </source>
</evidence>
<dbReference type="GO" id="GO:0004177">
    <property type="term" value="F:aminopeptidase activity"/>
    <property type="evidence" value="ECO:0007669"/>
    <property type="project" value="UniProtKB-KW"/>
</dbReference>
<dbReference type="PANTHER" id="PTHR43248">
    <property type="entry name" value="2-SUCCINYL-6-HYDROXY-2,4-CYCLOHEXADIENE-1-CARBOXYLATE SYNTHASE"/>
    <property type="match status" value="1"/>
</dbReference>
<protein>
    <submittedName>
        <fullName evidence="6">Tripeptidyl aminopeptidase</fullName>
    </submittedName>
</protein>
<dbReference type="InterPro" id="IPR000073">
    <property type="entry name" value="AB_hydrolase_1"/>
</dbReference>
<evidence type="ECO:0000259" key="5">
    <source>
        <dbReference type="Pfam" id="PF08386"/>
    </source>
</evidence>
<dbReference type="InterPro" id="IPR051601">
    <property type="entry name" value="Serine_prot/Carboxylest_S33"/>
</dbReference>
<evidence type="ECO:0000256" key="3">
    <source>
        <dbReference type="SAM" id="SignalP"/>
    </source>
</evidence>
<feature type="domain" description="Peptidase S33 tripeptidyl aminopeptidase-like C-terminal" evidence="5">
    <location>
        <begin position="432"/>
        <end position="529"/>
    </location>
</feature>
<keyword evidence="6" id="KW-0031">Aminopeptidase</keyword>
<proteinExistence type="inferred from homology"/>
<feature type="domain" description="AB hydrolase-1" evidence="4">
    <location>
        <begin position="202"/>
        <end position="265"/>
    </location>
</feature>
<organism evidence="6 7">
    <name type="scientific">Colletotrichum gloeosporioides</name>
    <name type="common">Anthracnose fungus</name>
    <name type="synonym">Glomerella cingulata</name>
    <dbReference type="NCBI Taxonomy" id="474922"/>
    <lineage>
        <taxon>Eukaryota</taxon>
        <taxon>Fungi</taxon>
        <taxon>Dikarya</taxon>
        <taxon>Ascomycota</taxon>
        <taxon>Pezizomycotina</taxon>
        <taxon>Sordariomycetes</taxon>
        <taxon>Hypocreomycetidae</taxon>
        <taxon>Glomerellales</taxon>
        <taxon>Glomerellaceae</taxon>
        <taxon>Colletotrichum</taxon>
        <taxon>Colletotrichum gloeosporioides species complex</taxon>
    </lineage>
</organism>
<dbReference type="EMBL" id="WVTB01000085">
    <property type="protein sequence ID" value="KAF3799268.1"/>
    <property type="molecule type" value="Genomic_DNA"/>
</dbReference>
<name>A0A8H4C8R5_COLGL</name>
<dbReference type="SUPFAM" id="SSF53474">
    <property type="entry name" value="alpha/beta-Hydrolases"/>
    <property type="match status" value="2"/>
</dbReference>
<dbReference type="AlphaFoldDB" id="A0A8H4C8R5"/>
<reference evidence="6" key="1">
    <citation type="journal article" date="2020" name="Phytopathology">
        <title>Genome sequence and comparative analysis of Colletotrichum gloeosporioides isolated from Liriodendron leaves.</title>
        <authorList>
            <person name="Fu F.F."/>
            <person name="Hao Z."/>
            <person name="Wang P."/>
            <person name="Lu Y."/>
            <person name="Xue L.J."/>
            <person name="Wei G."/>
            <person name="Tian Y."/>
            <person name="Baishi H."/>
            <person name="Xu H."/>
            <person name="Shi J."/>
            <person name="Cheng T."/>
            <person name="Wang G."/>
            <person name="Yi Y."/>
            <person name="Chen J."/>
        </authorList>
    </citation>
    <scope>NUCLEOTIDE SEQUENCE</scope>
    <source>
        <strain evidence="6">Lc1</strain>
    </source>
</reference>
<sequence length="558" mass="60343">MFRVNELFTLLLAVAAPASASALNHARSETVEWGPCPDWLPSQNNKAPVQCGNLTVPLDYVSSNSSETFQLELLKVPAIKGPSKGSILFNFGGPGVPARDRLASRSYLLQATTGGNHDLITWDPRCDTSFGYVSDVAFRTPYIDRGVGNTTTFLCYQSSTLRSIFNSLPGPMGNNSDPAMVGSHWAYAGGEANTCALDPGASEAGSRISTAYTARDAMKIVDALDDDGMLRYWGTSYGTILGATVAAMFPGRMDKVVLDGVVNPHEWYYGLNSEWAMDADPSLDAIFQTCLNSGDSCPFSGGNQTVDSLREEFFSVMEEAKLRPIVVGSTVIDRTAIAAAVRPQLNDPRTWPLLTVWLNDLFTRNETGIALGYFQLLGVETDGTGEDAGGAGDDSATGIQCADAGFRTDDLEAFQPAIDKITNASRTTGLVLIKVQMKCAQWKIKPRERYEGGFNNIKTKNPILVFTHSLDGSTSHLSAENVTASFDGSVLLKSNGYGHGWRAQPSVCTAKAMQRYFDQGELPDPDTVCDVDVTPFKNVTDVMVSWNQLLPEIGFESE</sequence>
<evidence type="ECO:0000313" key="6">
    <source>
        <dbReference type="EMBL" id="KAF3799268.1"/>
    </source>
</evidence>
<feature type="chain" id="PRO_5034287237" evidence="3">
    <location>
        <begin position="23"/>
        <end position="558"/>
    </location>
</feature>
<accession>A0A8H4C8R5</accession>
<keyword evidence="2" id="KW-0378">Hydrolase</keyword>
<dbReference type="RefSeq" id="XP_045258428.1">
    <property type="nucleotide sequence ID" value="XM_045401426.1"/>
</dbReference>
<dbReference type="Proteomes" id="UP000613401">
    <property type="component" value="Unassembled WGS sequence"/>
</dbReference>
<dbReference type="PANTHER" id="PTHR43248:SF25">
    <property type="entry name" value="AB HYDROLASE-1 DOMAIN-CONTAINING PROTEIN-RELATED"/>
    <property type="match status" value="1"/>
</dbReference>
<dbReference type="GeneID" id="69008477"/>
<reference evidence="6" key="2">
    <citation type="submission" date="2020-03" db="EMBL/GenBank/DDBJ databases">
        <authorList>
            <person name="Fu F.-F."/>
            <person name="Chen J."/>
        </authorList>
    </citation>
    <scope>NUCLEOTIDE SEQUENCE</scope>
    <source>
        <strain evidence="6">Lc1</strain>
    </source>
</reference>
<keyword evidence="3" id="KW-0732">Signal</keyword>
<dbReference type="InterPro" id="IPR013595">
    <property type="entry name" value="Pept_S33_TAP-like_C"/>
</dbReference>
<feature type="signal peptide" evidence="3">
    <location>
        <begin position="1"/>
        <end position="22"/>
    </location>
</feature>
<keyword evidence="6" id="KW-0645">Protease</keyword>
<comment type="similarity">
    <text evidence="1">Belongs to the peptidase S33 family.</text>
</comment>
<evidence type="ECO:0000313" key="7">
    <source>
        <dbReference type="Proteomes" id="UP000613401"/>
    </source>
</evidence>
<dbReference type="Pfam" id="PF08386">
    <property type="entry name" value="Abhydrolase_4"/>
    <property type="match status" value="1"/>
</dbReference>
<dbReference type="Pfam" id="PF00561">
    <property type="entry name" value="Abhydrolase_1"/>
    <property type="match status" value="1"/>
</dbReference>
<keyword evidence="7" id="KW-1185">Reference proteome</keyword>
<evidence type="ECO:0000256" key="2">
    <source>
        <dbReference type="ARBA" id="ARBA00022801"/>
    </source>
</evidence>
<dbReference type="Gene3D" id="3.40.50.1820">
    <property type="entry name" value="alpha/beta hydrolase"/>
    <property type="match status" value="1"/>
</dbReference>